<dbReference type="InterPro" id="IPR050764">
    <property type="entry name" value="CbbQ/NirQ/NorQ/GpvN"/>
</dbReference>
<dbReference type="CDD" id="cd00009">
    <property type="entry name" value="AAA"/>
    <property type="match status" value="1"/>
</dbReference>
<dbReference type="SMART" id="SM00382">
    <property type="entry name" value="AAA"/>
    <property type="match status" value="1"/>
</dbReference>
<accession>A0AAW4PID9</accession>
<evidence type="ECO:0000313" key="6">
    <source>
        <dbReference type="Proteomes" id="UP001430455"/>
    </source>
</evidence>
<keyword evidence="2" id="KW-0067">ATP-binding</keyword>
<dbReference type="PANTHER" id="PTHR42759">
    <property type="entry name" value="MOXR FAMILY PROTEIN"/>
    <property type="match status" value="1"/>
</dbReference>
<evidence type="ECO:0000256" key="1">
    <source>
        <dbReference type="ARBA" id="ARBA00022741"/>
    </source>
</evidence>
<evidence type="ECO:0000259" key="4">
    <source>
        <dbReference type="SMART" id="SM00382"/>
    </source>
</evidence>
<keyword evidence="1" id="KW-0547">Nucleotide-binding</keyword>
<dbReference type="GO" id="GO:0005524">
    <property type="term" value="F:ATP binding"/>
    <property type="evidence" value="ECO:0007669"/>
    <property type="project" value="UniProtKB-KW"/>
</dbReference>
<dbReference type="AlphaFoldDB" id="A0AAW4PID9"/>
<evidence type="ECO:0000313" key="5">
    <source>
        <dbReference type="EMBL" id="MBX0297795.1"/>
    </source>
</evidence>
<comment type="caution">
    <text evidence="5">The sequence shown here is derived from an EMBL/GenBank/DDBJ whole genome shotgun (WGS) entry which is preliminary data.</text>
</comment>
<dbReference type="Gene3D" id="3.40.50.300">
    <property type="entry name" value="P-loop containing nucleotide triphosphate hydrolases"/>
    <property type="match status" value="1"/>
</dbReference>
<dbReference type="Pfam" id="PF07726">
    <property type="entry name" value="AAA_3"/>
    <property type="match status" value="1"/>
</dbReference>
<protein>
    <submittedName>
        <fullName evidence="5">MoxR family ATPase</fullName>
    </submittedName>
</protein>
<dbReference type="EMBL" id="RKLT01000028">
    <property type="protein sequence ID" value="MBX0297795.1"/>
    <property type="molecule type" value="Genomic_DNA"/>
</dbReference>
<dbReference type="InterPro" id="IPR003593">
    <property type="entry name" value="AAA+_ATPase"/>
</dbReference>
<proteinExistence type="predicted"/>
<evidence type="ECO:0000256" key="3">
    <source>
        <dbReference type="SAM" id="MobiDB-lite"/>
    </source>
</evidence>
<reference evidence="5 6" key="1">
    <citation type="submission" date="2021-06" db="EMBL/GenBank/DDBJ databases">
        <title>Halomicroarcula sp. a new haloarchaeum isolated from saline soil.</title>
        <authorList>
            <person name="Duran-Viseras A."/>
            <person name="Sanchez-Porro C."/>
            <person name="Ventosa A."/>
        </authorList>
    </citation>
    <scope>NUCLEOTIDE SEQUENCE [LARGE SCALE GENOMIC DNA]</scope>
    <source>
        <strain evidence="5 6">F27</strain>
    </source>
</reference>
<organism evidence="5 6">
    <name type="scientific">Haloarcula nitratireducens</name>
    <dbReference type="NCBI Taxonomy" id="2487749"/>
    <lineage>
        <taxon>Archaea</taxon>
        <taxon>Methanobacteriati</taxon>
        <taxon>Methanobacteriota</taxon>
        <taxon>Stenosarchaea group</taxon>
        <taxon>Halobacteria</taxon>
        <taxon>Halobacteriales</taxon>
        <taxon>Haloarculaceae</taxon>
        <taxon>Haloarcula</taxon>
    </lineage>
</organism>
<dbReference type="InterPro" id="IPR027417">
    <property type="entry name" value="P-loop_NTPase"/>
</dbReference>
<dbReference type="FunFam" id="3.40.50.300:FF:000640">
    <property type="entry name" value="MoxR family ATPase"/>
    <property type="match status" value="1"/>
</dbReference>
<evidence type="ECO:0000256" key="2">
    <source>
        <dbReference type="ARBA" id="ARBA00022840"/>
    </source>
</evidence>
<feature type="region of interest" description="Disordered" evidence="3">
    <location>
        <begin position="308"/>
        <end position="335"/>
    </location>
</feature>
<dbReference type="GO" id="GO:0016887">
    <property type="term" value="F:ATP hydrolysis activity"/>
    <property type="evidence" value="ECO:0007669"/>
    <property type="project" value="InterPro"/>
</dbReference>
<feature type="domain" description="AAA+ ATPase" evidence="4">
    <location>
        <begin position="35"/>
        <end position="176"/>
    </location>
</feature>
<dbReference type="SUPFAM" id="SSF52540">
    <property type="entry name" value="P-loop containing nucleoside triphosphate hydrolases"/>
    <property type="match status" value="1"/>
</dbReference>
<dbReference type="InterPro" id="IPR041628">
    <property type="entry name" value="ChlI/MoxR_AAA_lid"/>
</dbReference>
<sequence>MTDPADLANDIAAEVSTVLVGMDDQVERLTIALLTRGHILLEGVPGVAKTTLANTFARASGLTYNRVQMTPDVLPADITGTSVYREEIGEFELRTGPVFANVVVADEINRATPKTQSALLEAMAERHVTIDGETLDLPDPFLVVATQNPIEMEGTFELPEAQRDRFQQKLTITLPNTDNERELLERFNNAPTMGPEDVTAVVSQADIQAARDVVTQVHIEDVVQDYILEIVAATRDHADVAHGASPRGSLALLQTAKARAAIRGRDYVISDDVKQMIEPVLRHRLVLTTDADLSDVSAADIIDDLRTSVTPPEGKVTDANLLTEKPGESGREDSN</sequence>
<dbReference type="Pfam" id="PF17863">
    <property type="entry name" value="AAA_lid_2"/>
    <property type="match status" value="1"/>
</dbReference>
<feature type="compositionally biased region" description="Basic and acidic residues" evidence="3">
    <location>
        <begin position="325"/>
        <end position="335"/>
    </location>
</feature>
<dbReference type="RefSeq" id="WP_220582379.1">
    <property type="nucleotide sequence ID" value="NZ_RKLT01000028.1"/>
</dbReference>
<name>A0AAW4PID9_9EURY</name>
<dbReference type="PANTHER" id="PTHR42759:SF5">
    <property type="entry name" value="METHANOL DEHYDROGENASE REGULATOR"/>
    <property type="match status" value="1"/>
</dbReference>
<dbReference type="Proteomes" id="UP001430455">
    <property type="component" value="Unassembled WGS sequence"/>
</dbReference>
<keyword evidence="6" id="KW-1185">Reference proteome</keyword>
<gene>
    <name evidence="5" type="ORF">EGH23_23280</name>
</gene>
<dbReference type="InterPro" id="IPR011703">
    <property type="entry name" value="ATPase_AAA-3"/>
</dbReference>
<dbReference type="Gene3D" id="1.10.8.80">
    <property type="entry name" value="Magnesium chelatase subunit I, C-Terminal domain"/>
    <property type="match status" value="1"/>
</dbReference>
<dbReference type="PIRSF" id="PIRSF002849">
    <property type="entry name" value="AAA_ATPase_chaperone_MoxR_prd"/>
    <property type="match status" value="1"/>
</dbReference>